<reference evidence="2 3" key="1">
    <citation type="submission" date="2016-12" db="EMBL/GenBank/DDBJ databases">
        <title>Domibacillus sp. SAB 38T whole genome sequencing.</title>
        <authorList>
            <person name="Verma A."/>
            <person name="Ojha A.K."/>
            <person name="Krishnamurthi S."/>
        </authorList>
    </citation>
    <scope>NUCLEOTIDE SEQUENCE [LARGE SCALE GENOMIC DNA]</scope>
    <source>
        <strain evidence="2 3">SAB 38</strain>
    </source>
</reference>
<dbReference type="PANTHER" id="PTHR43606">
    <property type="entry name" value="PHOSPHATASE, PUTATIVE (AFU_ORTHOLOGUE AFUA_6G08710)-RELATED"/>
    <property type="match status" value="1"/>
</dbReference>
<dbReference type="Pfam" id="PF16655">
    <property type="entry name" value="PhoD_N"/>
    <property type="match status" value="1"/>
</dbReference>
<protein>
    <submittedName>
        <fullName evidence="2">Glycerophosphodiester phosphodiesterase</fullName>
    </submittedName>
</protein>
<dbReference type="InterPro" id="IPR018946">
    <property type="entry name" value="PhoD-like_MPP"/>
</dbReference>
<feature type="domain" description="GP-PDE" evidence="1">
    <location>
        <begin position="46"/>
        <end position="307"/>
    </location>
</feature>
<dbReference type="PROSITE" id="PS00018">
    <property type="entry name" value="EF_HAND_1"/>
    <property type="match status" value="1"/>
</dbReference>
<name>A0A1V2A8X3_9BACI</name>
<evidence type="ECO:0000259" key="1">
    <source>
        <dbReference type="PROSITE" id="PS51704"/>
    </source>
</evidence>
<keyword evidence="3" id="KW-1185">Reference proteome</keyword>
<dbReference type="InterPro" id="IPR003961">
    <property type="entry name" value="FN3_dom"/>
</dbReference>
<comment type="caution">
    <text evidence="2">The sequence shown here is derived from an EMBL/GenBank/DDBJ whole genome shotgun (WGS) entry which is preliminary data.</text>
</comment>
<dbReference type="InterPro" id="IPR030395">
    <property type="entry name" value="GP_PDE_dom"/>
</dbReference>
<dbReference type="CDD" id="cd00063">
    <property type="entry name" value="FN3"/>
    <property type="match status" value="1"/>
</dbReference>
<dbReference type="SUPFAM" id="SSF56300">
    <property type="entry name" value="Metallo-dependent phosphatases"/>
    <property type="match status" value="1"/>
</dbReference>
<sequence length="736" mass="82474">MKKKHILPLSLALCIGGSTFPSPISNVQASERSNSQSMLEPIVDHVNVVAHRGASAYAPEHTKEAYEMAIRMQADFVEIDLHMTKDGQLVAIHDSSLKRTTNVEEVFPDRAPWLVKDFTLAEIKRLDAGSWFSEAKGKHSKKKYRGQKILTLDEAIRIIQKKNKKTALFIETKSPKTYPGMEEKLVKILERTGYLKKDRLILQSFSEESLRKLQPMIPEDVPLIQLYTPSMLKGKNLDEALAEAAEYAEGIGPDKSLVTPILMQEAHERMLTVQPYTVNTKDEMVEQLSLGVDGIITNNPDHAVELENRPYISHGAASGEVTDTSAVLWARSNEPSLLKFEISQDPRFKKKPIVKKLKAEKENDSTAQVKVDGLTPNTVYHYRVKAHKGSNEVAGTFKTAPDGKAEEPLTLVWGGDTGGQGNIPPFKSFSAMADLNPDFFLFSGDTIYADNPTPAVPDGSSKTIEDFRAKYKENRTDPHLRKLLQSTSTYAIWDDHEVINDFSGPSEPLTSTGLKAFTEYWPLLKENSDPSKLFHKYSWGNTLDLIVLNNRGYRDPNTQVDGPDKTMLGKEQLNWLKQELIQSDAKVKLVASSVPISIPTGKVNHRDGWANADHIDPNDPTGYETEFKQISDFILQNEIKNVNFVTTDVHYADMIQYDPDRNGSVDYRELVSGPLGAVMINPPELDPTFGPERLYAEGGFFNFGVLKVDPKEEQMTVEIRDENGNVHYKGNFPIEK</sequence>
<dbReference type="InterPro" id="IPR038607">
    <property type="entry name" value="PhoD-like_sf"/>
</dbReference>
<dbReference type="Gene3D" id="3.60.21.70">
    <property type="entry name" value="PhoD-like phosphatase"/>
    <property type="match status" value="1"/>
</dbReference>
<dbReference type="InterPro" id="IPR052900">
    <property type="entry name" value="Phospholipid_Metab_Enz"/>
</dbReference>
<proteinExistence type="predicted"/>
<dbReference type="GO" id="GO:0008081">
    <property type="term" value="F:phosphoric diester hydrolase activity"/>
    <property type="evidence" value="ECO:0007669"/>
    <property type="project" value="InterPro"/>
</dbReference>
<evidence type="ECO:0000313" key="3">
    <source>
        <dbReference type="Proteomes" id="UP000188613"/>
    </source>
</evidence>
<dbReference type="STRING" id="1714355.BTO28_07365"/>
<evidence type="ECO:0000313" key="2">
    <source>
        <dbReference type="EMBL" id="OMP67380.1"/>
    </source>
</evidence>
<dbReference type="Gene3D" id="3.20.20.190">
    <property type="entry name" value="Phosphatidylinositol (PI) phosphodiesterase"/>
    <property type="match status" value="1"/>
</dbReference>
<gene>
    <name evidence="2" type="ORF">BTO28_07365</name>
</gene>
<dbReference type="InterPro" id="IPR018247">
    <property type="entry name" value="EF_Hand_1_Ca_BS"/>
</dbReference>
<organism evidence="2 3">
    <name type="scientific">Domibacillus epiphyticus</name>
    <dbReference type="NCBI Taxonomy" id="1714355"/>
    <lineage>
        <taxon>Bacteria</taxon>
        <taxon>Bacillati</taxon>
        <taxon>Bacillota</taxon>
        <taxon>Bacilli</taxon>
        <taxon>Bacillales</taxon>
        <taxon>Bacillaceae</taxon>
        <taxon>Domibacillus</taxon>
    </lineage>
</organism>
<dbReference type="SUPFAM" id="SSF51695">
    <property type="entry name" value="PLC-like phosphodiesterases"/>
    <property type="match status" value="1"/>
</dbReference>
<dbReference type="OrthoDB" id="384721at2"/>
<dbReference type="Pfam" id="PF09423">
    <property type="entry name" value="PhoD"/>
    <property type="match status" value="1"/>
</dbReference>
<dbReference type="GO" id="GO:0006629">
    <property type="term" value="P:lipid metabolic process"/>
    <property type="evidence" value="ECO:0007669"/>
    <property type="project" value="InterPro"/>
</dbReference>
<dbReference type="CDD" id="cd07389">
    <property type="entry name" value="MPP_PhoD"/>
    <property type="match status" value="1"/>
</dbReference>
<dbReference type="InterPro" id="IPR029052">
    <property type="entry name" value="Metallo-depent_PP-like"/>
</dbReference>
<dbReference type="EMBL" id="MSFI01000010">
    <property type="protein sequence ID" value="OMP67380.1"/>
    <property type="molecule type" value="Genomic_DNA"/>
</dbReference>
<dbReference type="Gene3D" id="2.60.40.380">
    <property type="entry name" value="Purple acid phosphatase-like, N-terminal"/>
    <property type="match status" value="1"/>
</dbReference>
<dbReference type="InterPro" id="IPR032093">
    <property type="entry name" value="PhoD_N"/>
</dbReference>
<dbReference type="PROSITE" id="PS51704">
    <property type="entry name" value="GP_PDE"/>
    <property type="match status" value="1"/>
</dbReference>
<dbReference type="Pfam" id="PF03009">
    <property type="entry name" value="GDPD"/>
    <property type="match status" value="1"/>
</dbReference>
<dbReference type="AlphaFoldDB" id="A0A1V2A8X3"/>
<accession>A0A1V2A8X3</accession>
<dbReference type="Proteomes" id="UP000188613">
    <property type="component" value="Unassembled WGS sequence"/>
</dbReference>
<dbReference type="PANTHER" id="PTHR43606:SF1">
    <property type="entry name" value="PHOD-LIKE PHOSPHATASE METALLOPHOSPHATASE DOMAIN-CONTAINING PROTEIN"/>
    <property type="match status" value="1"/>
</dbReference>
<dbReference type="InterPro" id="IPR017946">
    <property type="entry name" value="PLC-like_Pdiesterase_TIM-brl"/>
</dbReference>